<comment type="caution">
    <text evidence="1">The sequence shown here is derived from an EMBL/GenBank/DDBJ whole genome shotgun (WGS) entry which is preliminary data.</text>
</comment>
<sequence>MQNLKKVARLPHKDRSEVLKILKKEVRKRSGRNRGDAPVEVVKQTLTTSSSSVASVNKDWEHWV</sequence>
<name>A0A392SUV6_9FABA</name>
<dbReference type="Proteomes" id="UP000265520">
    <property type="component" value="Unassembled WGS sequence"/>
</dbReference>
<feature type="non-terminal residue" evidence="1">
    <location>
        <position position="64"/>
    </location>
</feature>
<dbReference type="AlphaFoldDB" id="A0A392SUV6"/>
<organism evidence="1 2">
    <name type="scientific">Trifolium medium</name>
    <dbReference type="NCBI Taxonomy" id="97028"/>
    <lineage>
        <taxon>Eukaryota</taxon>
        <taxon>Viridiplantae</taxon>
        <taxon>Streptophyta</taxon>
        <taxon>Embryophyta</taxon>
        <taxon>Tracheophyta</taxon>
        <taxon>Spermatophyta</taxon>
        <taxon>Magnoliopsida</taxon>
        <taxon>eudicotyledons</taxon>
        <taxon>Gunneridae</taxon>
        <taxon>Pentapetalae</taxon>
        <taxon>rosids</taxon>
        <taxon>fabids</taxon>
        <taxon>Fabales</taxon>
        <taxon>Fabaceae</taxon>
        <taxon>Papilionoideae</taxon>
        <taxon>50 kb inversion clade</taxon>
        <taxon>NPAAA clade</taxon>
        <taxon>Hologalegina</taxon>
        <taxon>IRL clade</taxon>
        <taxon>Trifolieae</taxon>
        <taxon>Trifolium</taxon>
    </lineage>
</organism>
<evidence type="ECO:0000313" key="2">
    <source>
        <dbReference type="Proteomes" id="UP000265520"/>
    </source>
</evidence>
<reference evidence="1 2" key="1">
    <citation type="journal article" date="2018" name="Front. Plant Sci.">
        <title>Red Clover (Trifolium pratense) and Zigzag Clover (T. medium) - A Picture of Genomic Similarities and Differences.</title>
        <authorList>
            <person name="Dluhosova J."/>
            <person name="Istvanek J."/>
            <person name="Nedelnik J."/>
            <person name="Repkova J."/>
        </authorList>
    </citation>
    <scope>NUCLEOTIDE SEQUENCE [LARGE SCALE GENOMIC DNA]</scope>
    <source>
        <strain evidence="2">cv. 10/8</strain>
        <tissue evidence="1">Leaf</tissue>
    </source>
</reference>
<protein>
    <submittedName>
        <fullName evidence="1">Uncharacterized protein</fullName>
    </submittedName>
</protein>
<evidence type="ECO:0000313" key="1">
    <source>
        <dbReference type="EMBL" id="MCI52217.1"/>
    </source>
</evidence>
<keyword evidence="2" id="KW-1185">Reference proteome</keyword>
<accession>A0A392SUV6</accession>
<dbReference type="EMBL" id="LXQA010444088">
    <property type="protein sequence ID" value="MCI52217.1"/>
    <property type="molecule type" value="Genomic_DNA"/>
</dbReference>
<proteinExistence type="predicted"/>